<accession>A0ABY6J9W5</accession>
<organism evidence="2 3">
    <name type="scientific">Chitinophaga horti</name>
    <dbReference type="NCBI Taxonomy" id="2920382"/>
    <lineage>
        <taxon>Bacteria</taxon>
        <taxon>Pseudomonadati</taxon>
        <taxon>Bacteroidota</taxon>
        <taxon>Chitinophagia</taxon>
        <taxon>Chitinophagales</taxon>
        <taxon>Chitinophagaceae</taxon>
        <taxon>Chitinophaga</taxon>
    </lineage>
</organism>
<evidence type="ECO:0000256" key="1">
    <source>
        <dbReference type="SAM" id="Phobius"/>
    </source>
</evidence>
<name>A0ABY6J9W5_9BACT</name>
<keyword evidence="1" id="KW-1133">Transmembrane helix</keyword>
<dbReference type="EMBL" id="CP107006">
    <property type="protein sequence ID" value="UYQ95099.1"/>
    <property type="molecule type" value="Genomic_DNA"/>
</dbReference>
<reference evidence="2" key="1">
    <citation type="submission" date="2022-10" db="EMBL/GenBank/DDBJ databases">
        <title>Chitinophaga sp. nov., isolated from soil.</title>
        <authorList>
            <person name="Jeon C.O."/>
        </authorList>
    </citation>
    <scope>NUCLEOTIDE SEQUENCE</scope>
    <source>
        <strain evidence="2">R8</strain>
    </source>
</reference>
<dbReference type="RefSeq" id="WP_255859924.1">
    <property type="nucleotide sequence ID" value="NZ_CP107006.1"/>
</dbReference>
<feature type="transmembrane region" description="Helical" evidence="1">
    <location>
        <begin position="6"/>
        <end position="25"/>
    </location>
</feature>
<evidence type="ECO:0000313" key="3">
    <source>
        <dbReference type="Proteomes" id="UP001162741"/>
    </source>
</evidence>
<protein>
    <submittedName>
        <fullName evidence="2">Uncharacterized protein</fullName>
    </submittedName>
</protein>
<proteinExistence type="predicted"/>
<gene>
    <name evidence="2" type="ORF">MKQ68_08320</name>
</gene>
<evidence type="ECO:0000313" key="2">
    <source>
        <dbReference type="EMBL" id="UYQ95099.1"/>
    </source>
</evidence>
<sequence>MNTFVTYFFLIVGAIWVYRLLSYFYGNDDTKTSKTYRVKRF</sequence>
<dbReference type="Proteomes" id="UP001162741">
    <property type="component" value="Chromosome"/>
</dbReference>
<keyword evidence="1" id="KW-0472">Membrane</keyword>
<keyword evidence="1" id="KW-0812">Transmembrane</keyword>
<keyword evidence="3" id="KW-1185">Reference proteome</keyword>